<dbReference type="Proteomes" id="UP001143981">
    <property type="component" value="Unassembled WGS sequence"/>
</dbReference>
<feature type="compositionally biased region" description="Polar residues" evidence="1">
    <location>
        <begin position="87"/>
        <end position="100"/>
    </location>
</feature>
<keyword evidence="2" id="KW-1133">Transmembrane helix</keyword>
<keyword evidence="2" id="KW-0472">Membrane</keyword>
<reference evidence="3" key="1">
    <citation type="submission" date="2022-07" db="EMBL/GenBank/DDBJ databases">
        <title>Phylogenomic reconstructions and comparative analyses of Kickxellomycotina fungi.</title>
        <authorList>
            <person name="Reynolds N.K."/>
            <person name="Stajich J.E."/>
            <person name="Barry K."/>
            <person name="Grigoriev I.V."/>
            <person name="Crous P."/>
            <person name="Smith M.E."/>
        </authorList>
    </citation>
    <scope>NUCLEOTIDE SEQUENCE</scope>
    <source>
        <strain evidence="3">BCRC 34381</strain>
    </source>
</reference>
<keyword evidence="2" id="KW-0812">Transmembrane</keyword>
<keyword evidence="4" id="KW-1185">Reference proteome</keyword>
<sequence length="110" mass="12825">MLFTRPLLAHRRRAKFGDQELPRMNSIPRDKLLGMPRRNLYWTVIIVTIPFIVVTSNILYKRVVLGEEKRKTLREGGMDAGYVMDNIASSRGTRQPTEAQQHGDWRDRSE</sequence>
<dbReference type="EMBL" id="JANBOI010000584">
    <property type="protein sequence ID" value="KAJ1729603.1"/>
    <property type="molecule type" value="Genomic_DNA"/>
</dbReference>
<comment type="caution">
    <text evidence="3">The sequence shown here is derived from an EMBL/GenBank/DDBJ whole genome shotgun (WGS) entry which is preliminary data.</text>
</comment>
<dbReference type="AlphaFoldDB" id="A0A9W8CYM0"/>
<protein>
    <submittedName>
        <fullName evidence="3">Uncharacterized protein</fullName>
    </submittedName>
</protein>
<feature type="region of interest" description="Disordered" evidence="1">
    <location>
        <begin position="87"/>
        <end position="110"/>
    </location>
</feature>
<accession>A0A9W8CYM0</accession>
<evidence type="ECO:0000313" key="3">
    <source>
        <dbReference type="EMBL" id="KAJ1729603.1"/>
    </source>
</evidence>
<organism evidence="3 4">
    <name type="scientific">Coemansia biformis</name>
    <dbReference type="NCBI Taxonomy" id="1286918"/>
    <lineage>
        <taxon>Eukaryota</taxon>
        <taxon>Fungi</taxon>
        <taxon>Fungi incertae sedis</taxon>
        <taxon>Zoopagomycota</taxon>
        <taxon>Kickxellomycotina</taxon>
        <taxon>Kickxellomycetes</taxon>
        <taxon>Kickxellales</taxon>
        <taxon>Kickxellaceae</taxon>
        <taxon>Coemansia</taxon>
    </lineage>
</organism>
<name>A0A9W8CYM0_9FUNG</name>
<evidence type="ECO:0000256" key="1">
    <source>
        <dbReference type="SAM" id="MobiDB-lite"/>
    </source>
</evidence>
<evidence type="ECO:0000313" key="4">
    <source>
        <dbReference type="Proteomes" id="UP001143981"/>
    </source>
</evidence>
<dbReference type="OrthoDB" id="5568863at2759"/>
<proteinExistence type="predicted"/>
<feature type="transmembrane region" description="Helical" evidence="2">
    <location>
        <begin position="40"/>
        <end position="60"/>
    </location>
</feature>
<feature type="compositionally biased region" description="Basic and acidic residues" evidence="1">
    <location>
        <begin position="101"/>
        <end position="110"/>
    </location>
</feature>
<evidence type="ECO:0000256" key="2">
    <source>
        <dbReference type="SAM" id="Phobius"/>
    </source>
</evidence>
<gene>
    <name evidence="3" type="ORF">LPJ61_003440</name>
</gene>